<proteinExistence type="predicted"/>
<feature type="transmembrane region" description="Helical" evidence="2">
    <location>
        <begin position="433"/>
        <end position="456"/>
    </location>
</feature>
<organism evidence="3 4">
    <name type="scientific">Megalops atlanticus</name>
    <name type="common">Tarpon</name>
    <name type="synonym">Clupea gigantea</name>
    <dbReference type="NCBI Taxonomy" id="7932"/>
    <lineage>
        <taxon>Eukaryota</taxon>
        <taxon>Metazoa</taxon>
        <taxon>Chordata</taxon>
        <taxon>Craniata</taxon>
        <taxon>Vertebrata</taxon>
        <taxon>Euteleostomi</taxon>
        <taxon>Actinopterygii</taxon>
        <taxon>Neopterygii</taxon>
        <taxon>Teleostei</taxon>
        <taxon>Elopiformes</taxon>
        <taxon>Megalopidae</taxon>
        <taxon>Megalops</taxon>
    </lineage>
</organism>
<keyword evidence="2" id="KW-0812">Transmembrane</keyword>
<dbReference type="EMBL" id="JAFDVH010000008">
    <property type="protein sequence ID" value="KAG7472846.1"/>
    <property type="molecule type" value="Genomic_DNA"/>
</dbReference>
<name>A0A9D3T9Q5_MEGAT</name>
<evidence type="ECO:0000313" key="3">
    <source>
        <dbReference type="EMBL" id="KAG7472846.1"/>
    </source>
</evidence>
<evidence type="ECO:0000256" key="2">
    <source>
        <dbReference type="SAM" id="Phobius"/>
    </source>
</evidence>
<feature type="region of interest" description="Disordered" evidence="1">
    <location>
        <begin position="341"/>
        <end position="377"/>
    </location>
</feature>
<accession>A0A9D3T9Q5</accession>
<evidence type="ECO:0000313" key="4">
    <source>
        <dbReference type="Proteomes" id="UP001046870"/>
    </source>
</evidence>
<evidence type="ECO:0000256" key="1">
    <source>
        <dbReference type="SAM" id="MobiDB-lite"/>
    </source>
</evidence>
<feature type="transmembrane region" description="Helical" evidence="2">
    <location>
        <begin position="6"/>
        <end position="24"/>
    </location>
</feature>
<dbReference type="AlphaFoldDB" id="A0A9D3T9Q5"/>
<keyword evidence="4" id="KW-1185">Reference proteome</keyword>
<protein>
    <submittedName>
        <fullName evidence="3">Uncharacterized protein</fullName>
    </submittedName>
</protein>
<feature type="transmembrane region" description="Helical" evidence="2">
    <location>
        <begin position="36"/>
        <end position="59"/>
    </location>
</feature>
<reference evidence="3" key="1">
    <citation type="submission" date="2021-01" db="EMBL/GenBank/DDBJ databases">
        <authorList>
            <person name="Zahm M."/>
            <person name="Roques C."/>
            <person name="Cabau C."/>
            <person name="Klopp C."/>
            <person name="Donnadieu C."/>
            <person name="Jouanno E."/>
            <person name="Lampietro C."/>
            <person name="Louis A."/>
            <person name="Herpin A."/>
            <person name="Echchiki A."/>
            <person name="Berthelot C."/>
            <person name="Parey E."/>
            <person name="Roest-Crollius H."/>
            <person name="Braasch I."/>
            <person name="Postlethwait J."/>
            <person name="Bobe J."/>
            <person name="Montfort J."/>
            <person name="Bouchez O."/>
            <person name="Begum T."/>
            <person name="Mejri S."/>
            <person name="Adams A."/>
            <person name="Chen W.-J."/>
            <person name="Guiguen Y."/>
        </authorList>
    </citation>
    <scope>NUCLEOTIDE SEQUENCE</scope>
    <source>
        <strain evidence="3">YG-15Mar2019-1</strain>
        <tissue evidence="3">Brain</tissue>
    </source>
</reference>
<gene>
    <name evidence="3" type="ORF">MATL_G00113290</name>
</gene>
<comment type="caution">
    <text evidence="3">The sequence shown here is derived from an EMBL/GenBank/DDBJ whole genome shotgun (WGS) entry which is preliminary data.</text>
</comment>
<dbReference type="OrthoDB" id="9945889at2759"/>
<sequence>MDLGILETAGTLGLFKIVCSFLSLPTLRDSQNSVSFCCSCLVFFTDFSVTAFLAFLWLATPWQPRFEVSNDVIALRLLLFLDHTYGAVLLMTTPLVAVDTVCRALWPAGGCAEEDEDNLGDGDRKRSRGRGGVRWREWEEAGGEFYTGVPSQLTLAQVPEGGEGTTHKAEADTAVLRNEDGCAQGGSLQHVPGFLCCLLVWALCGVCGERDWRPERGLIEACAQRGDSLAVCLPDVFTVTKRILGNPSQTLGTLALSLALFLSRGIANRRLTHGQTDVEMDKRTDDVDGPRLLRAWPVSCTPVRYDTEAQWARSHTPSGGPAVHRLPPAYLLHVLHTCTAGPHASDPSSTPPHASTAAERGSHDRTAPSQGTGSPWTRCERGALAHAHAGHVVILLGACPPRSPCDPAGATGALDRTRPLRRPRGGVRLRGEVLTGVACVALLCLLPPALAVNTLLIRSVERLAERGLRHILSASH</sequence>
<dbReference type="Proteomes" id="UP001046870">
    <property type="component" value="Chromosome 8"/>
</dbReference>
<keyword evidence="2" id="KW-0472">Membrane</keyword>
<keyword evidence="2" id="KW-1133">Transmembrane helix</keyword>